<reference evidence="1" key="1">
    <citation type="submission" date="2021-01" db="EMBL/GenBank/DDBJ databases">
        <title>Draft genome sequence of Acholeplasmataceae bacterium strain Mahy22.</title>
        <authorList>
            <person name="Watanabe M."/>
            <person name="Kojima H."/>
            <person name="Fukui M."/>
        </authorList>
    </citation>
    <scope>NUCLEOTIDE SEQUENCE</scope>
    <source>
        <strain evidence="1">Mahy22</strain>
    </source>
</reference>
<keyword evidence="2" id="KW-1185">Reference proteome</keyword>
<sequence length="81" mass="9171">MEFWDGYDLGFDQGFMDGYDLGFKEGSWQGYFFAIDKLKQLRVKREVLIVTATIVASVPLTLLGAKVYKRIKAKSKGLVTT</sequence>
<dbReference type="AlphaFoldDB" id="A0A7U9TKR3"/>
<dbReference type="EMBL" id="AP024412">
    <property type="protein sequence ID" value="BCR36747.1"/>
    <property type="molecule type" value="Genomic_DNA"/>
</dbReference>
<evidence type="ECO:0000313" key="1">
    <source>
        <dbReference type="EMBL" id="BCR36747.1"/>
    </source>
</evidence>
<gene>
    <name evidence="1" type="ORF">MPAN_016400</name>
</gene>
<proteinExistence type="predicted"/>
<organism evidence="1 2">
    <name type="scientific">Mariniplasma anaerobium</name>
    <dbReference type="NCBI Taxonomy" id="2735436"/>
    <lineage>
        <taxon>Bacteria</taxon>
        <taxon>Bacillati</taxon>
        <taxon>Mycoplasmatota</taxon>
        <taxon>Mollicutes</taxon>
        <taxon>Acholeplasmatales</taxon>
        <taxon>Acholeplasmataceae</taxon>
        <taxon>Mariniplasma</taxon>
    </lineage>
</organism>
<evidence type="ECO:0000313" key="2">
    <source>
        <dbReference type="Proteomes" id="UP000620133"/>
    </source>
</evidence>
<dbReference type="KEGG" id="manr:MPAN_016400"/>
<accession>A0A7U9TKR3</accession>
<dbReference type="Proteomes" id="UP000620133">
    <property type="component" value="Chromosome"/>
</dbReference>
<protein>
    <submittedName>
        <fullName evidence="1">Uncharacterized protein</fullName>
    </submittedName>
</protein>
<name>A0A7U9TKR3_9MOLU</name>
<dbReference type="RefSeq" id="WP_176239392.1">
    <property type="nucleotide sequence ID" value="NZ_AP024412.1"/>
</dbReference>